<evidence type="ECO:0000256" key="7">
    <source>
        <dbReference type="RuleBase" id="RU361156"/>
    </source>
</evidence>
<accession>A0ABD2VT20</accession>
<evidence type="ECO:0000313" key="8">
    <source>
        <dbReference type="EMBL" id="KAL3383884.1"/>
    </source>
</evidence>
<dbReference type="Proteomes" id="UP001627154">
    <property type="component" value="Unassembled WGS sequence"/>
</dbReference>
<dbReference type="EMBL" id="JBJJXI010000181">
    <property type="protein sequence ID" value="KAL3383884.1"/>
    <property type="molecule type" value="Genomic_DNA"/>
</dbReference>
<dbReference type="Gene3D" id="3.40.50.1820">
    <property type="entry name" value="alpha/beta hydrolase"/>
    <property type="match status" value="1"/>
</dbReference>
<dbReference type="InterPro" id="IPR001563">
    <property type="entry name" value="Peptidase_S10"/>
</dbReference>
<dbReference type="PANTHER" id="PTHR11802">
    <property type="entry name" value="SERINE PROTEASE FAMILY S10 SERINE CARBOXYPEPTIDASE"/>
    <property type="match status" value="1"/>
</dbReference>
<comment type="similarity">
    <text evidence="1 7">Belongs to the peptidase S10 family.</text>
</comment>
<dbReference type="PRINTS" id="PR00724">
    <property type="entry name" value="CRBOXYPTASEC"/>
</dbReference>
<dbReference type="InterPro" id="IPR029058">
    <property type="entry name" value="AB_hydrolase_fold"/>
</dbReference>
<evidence type="ECO:0000256" key="5">
    <source>
        <dbReference type="ARBA" id="ARBA00022801"/>
    </source>
</evidence>
<dbReference type="PROSITE" id="PS00560">
    <property type="entry name" value="CARBOXYPEPT_SER_HIS"/>
    <property type="match status" value="1"/>
</dbReference>
<protein>
    <recommendedName>
        <fullName evidence="7">Carboxypeptidase</fullName>
        <ecNumber evidence="7">3.4.16.-</ecNumber>
    </recommendedName>
</protein>
<evidence type="ECO:0000256" key="4">
    <source>
        <dbReference type="ARBA" id="ARBA00022729"/>
    </source>
</evidence>
<gene>
    <name evidence="8" type="ORF">TKK_020244</name>
</gene>
<organism evidence="8 9">
    <name type="scientific">Trichogramma kaykai</name>
    <dbReference type="NCBI Taxonomy" id="54128"/>
    <lineage>
        <taxon>Eukaryota</taxon>
        <taxon>Metazoa</taxon>
        <taxon>Ecdysozoa</taxon>
        <taxon>Arthropoda</taxon>
        <taxon>Hexapoda</taxon>
        <taxon>Insecta</taxon>
        <taxon>Pterygota</taxon>
        <taxon>Neoptera</taxon>
        <taxon>Endopterygota</taxon>
        <taxon>Hymenoptera</taxon>
        <taxon>Apocrita</taxon>
        <taxon>Proctotrupomorpha</taxon>
        <taxon>Chalcidoidea</taxon>
        <taxon>Trichogrammatidae</taxon>
        <taxon>Trichogramma</taxon>
    </lineage>
</organism>
<dbReference type="PROSITE" id="PS00131">
    <property type="entry name" value="CARBOXYPEPT_SER_SER"/>
    <property type="match status" value="1"/>
</dbReference>
<evidence type="ECO:0000256" key="1">
    <source>
        <dbReference type="ARBA" id="ARBA00009431"/>
    </source>
</evidence>
<dbReference type="Pfam" id="PF00450">
    <property type="entry name" value="Peptidase_S10"/>
    <property type="match status" value="1"/>
</dbReference>
<dbReference type="PANTHER" id="PTHR11802:SF472">
    <property type="entry name" value="SERINE CARBOXYPEPTIDASE CPVL-RELATED"/>
    <property type="match status" value="1"/>
</dbReference>
<keyword evidence="3 7" id="KW-0645">Protease</keyword>
<dbReference type="SUPFAM" id="SSF53474">
    <property type="entry name" value="alpha/beta-Hydrolases"/>
    <property type="match status" value="1"/>
</dbReference>
<keyword evidence="9" id="KW-1185">Reference proteome</keyword>
<dbReference type="GO" id="GO:0004185">
    <property type="term" value="F:serine-type carboxypeptidase activity"/>
    <property type="evidence" value="ECO:0007669"/>
    <property type="project" value="UniProtKB-UniRule"/>
</dbReference>
<evidence type="ECO:0000256" key="3">
    <source>
        <dbReference type="ARBA" id="ARBA00022670"/>
    </source>
</evidence>
<keyword evidence="2 7" id="KW-0121">Carboxypeptidase</keyword>
<feature type="chain" id="PRO_5044533382" description="Carboxypeptidase" evidence="7">
    <location>
        <begin position="19"/>
        <end position="469"/>
    </location>
</feature>
<name>A0ABD2VT20_9HYME</name>
<feature type="signal peptide" evidence="7">
    <location>
        <begin position="1"/>
        <end position="18"/>
    </location>
</feature>
<keyword evidence="5 7" id="KW-0378">Hydrolase</keyword>
<dbReference type="FunFam" id="3.40.50.1820:FF:000096">
    <property type="entry name" value="Carboxypeptidase vitellogenic-like"/>
    <property type="match status" value="1"/>
</dbReference>
<evidence type="ECO:0000256" key="2">
    <source>
        <dbReference type="ARBA" id="ARBA00022645"/>
    </source>
</evidence>
<dbReference type="InterPro" id="IPR018202">
    <property type="entry name" value="Ser_caboxypep_ser_AS"/>
</dbReference>
<keyword evidence="4 7" id="KW-0732">Signal</keyword>
<sequence>MKIFTLLALMAYFSISEGFTNVYPKLKQVPLRADDDVGPPLFLTPMIEAGEIKEARNAAMVQHKDMALMMEISSYSGYFTVNKEYNSNMFFWFFPAQMEPKNAPVVLWLQGGPGATSLFGLFTENGPYSVTKNQTLQRRKYSWNLNHNVIYIDNPVGTGYSFTDDDKGYAVNETDVGRDVHTALEQFFLLFPELRANDFYVTGESYAGKYVPAVSHAIKDYNIKAKLKINLKGLAIGNGLTDPMNQLYYSDYLYQIGLLDFNGRDQFKQLESQARELIKQEKYMEAFVVFDRLIDNDLTPEPSLFKNLTGFDFYFNYLHTKDSEASDRFATFVQRPDVRKAIHVGNCSFDTEAKKVETHLQEDITKSASFFVSDLLQHYKVLIYNGQLDIIVAYPLTENYLQNLEWPGAKDYRVAKRKQWWVGKELAGYSKIVHNLTEVLVRNAGHMVPADQPMWAWDLITRFTRNKPF</sequence>
<reference evidence="8 9" key="1">
    <citation type="journal article" date="2024" name="bioRxiv">
        <title>A reference genome for Trichogramma kaykai: A tiny desert-dwelling parasitoid wasp with competing sex-ratio distorters.</title>
        <authorList>
            <person name="Culotta J."/>
            <person name="Lindsey A.R."/>
        </authorList>
    </citation>
    <scope>NUCLEOTIDE SEQUENCE [LARGE SCALE GENOMIC DNA]</scope>
    <source>
        <strain evidence="8 9">KSX58</strain>
    </source>
</reference>
<comment type="caution">
    <text evidence="8">The sequence shown here is derived from an EMBL/GenBank/DDBJ whole genome shotgun (WGS) entry which is preliminary data.</text>
</comment>
<keyword evidence="6" id="KW-0325">Glycoprotein</keyword>
<dbReference type="GO" id="GO:0006508">
    <property type="term" value="P:proteolysis"/>
    <property type="evidence" value="ECO:0007669"/>
    <property type="project" value="UniProtKB-KW"/>
</dbReference>
<dbReference type="AlphaFoldDB" id="A0ABD2VT20"/>
<evidence type="ECO:0000256" key="6">
    <source>
        <dbReference type="ARBA" id="ARBA00023180"/>
    </source>
</evidence>
<dbReference type="EC" id="3.4.16.-" evidence="7"/>
<evidence type="ECO:0000313" key="9">
    <source>
        <dbReference type="Proteomes" id="UP001627154"/>
    </source>
</evidence>
<proteinExistence type="inferred from homology"/>
<dbReference type="InterPro" id="IPR033124">
    <property type="entry name" value="Ser_caboxypep_his_AS"/>
</dbReference>